<proteinExistence type="predicted"/>
<evidence type="ECO:0000313" key="1">
    <source>
        <dbReference type="EMBL" id="CAB4138361.1"/>
    </source>
</evidence>
<gene>
    <name evidence="1" type="ORF">UFOVP330_14</name>
</gene>
<organism evidence="1">
    <name type="scientific">uncultured Caudovirales phage</name>
    <dbReference type="NCBI Taxonomy" id="2100421"/>
    <lineage>
        <taxon>Viruses</taxon>
        <taxon>Duplodnaviria</taxon>
        <taxon>Heunggongvirae</taxon>
        <taxon>Uroviricota</taxon>
        <taxon>Caudoviricetes</taxon>
        <taxon>Peduoviridae</taxon>
        <taxon>Maltschvirus</taxon>
        <taxon>Maltschvirus maltsch</taxon>
    </lineage>
</organism>
<reference evidence="1" key="1">
    <citation type="submission" date="2020-04" db="EMBL/GenBank/DDBJ databases">
        <authorList>
            <person name="Chiriac C."/>
            <person name="Salcher M."/>
            <person name="Ghai R."/>
            <person name="Kavagutti S V."/>
        </authorList>
    </citation>
    <scope>NUCLEOTIDE SEQUENCE</scope>
</reference>
<accession>A0A6J5LWA6</accession>
<protein>
    <submittedName>
        <fullName evidence="1">Uncharacterized protein</fullName>
    </submittedName>
</protein>
<name>A0A6J5LWA6_9CAUD</name>
<sequence>MTDPDNRMHFRCGDCSTNFSTANDVFPTDAKELSKLAREIKCPTCGAGSKRLYLRANVSKEKL</sequence>
<dbReference type="EMBL" id="LR796344">
    <property type="protein sequence ID" value="CAB4138361.1"/>
    <property type="molecule type" value="Genomic_DNA"/>
</dbReference>